<dbReference type="EMBL" id="LAVV01011020">
    <property type="protein sequence ID" value="KNZ48289.1"/>
    <property type="molecule type" value="Genomic_DNA"/>
</dbReference>
<dbReference type="InterPro" id="IPR012337">
    <property type="entry name" value="RNaseH-like_sf"/>
</dbReference>
<sequence length="166" mass="19360">MKQEKSSRKDNHKNLGHFKEIQSTAKDWMKIKKLNEELEPFNHLTKIMEGDGLTSAVSIRKRSHTSPNVCQNLEAYQEEALECEKLVIATLLHPTFQLKLFTHCWPEKANNAKALLEQKYQKRNNILKQKENDDKLLEKKKPTNINPDNIFDLFEASETNDKAKEL</sequence>
<accession>A0A0L6UIA5</accession>
<dbReference type="Proteomes" id="UP000037035">
    <property type="component" value="Unassembled WGS sequence"/>
</dbReference>
<gene>
    <name evidence="1" type="ORF">VP01_5771g1</name>
</gene>
<name>A0A0L6UIA5_9BASI</name>
<protein>
    <submittedName>
        <fullName evidence="1">Uncharacterized protein</fullName>
    </submittedName>
</protein>
<dbReference type="SUPFAM" id="SSF53098">
    <property type="entry name" value="Ribonuclease H-like"/>
    <property type="match status" value="1"/>
</dbReference>
<evidence type="ECO:0000313" key="1">
    <source>
        <dbReference type="EMBL" id="KNZ48289.1"/>
    </source>
</evidence>
<comment type="caution">
    <text evidence="1">The sequence shown here is derived from an EMBL/GenBank/DDBJ whole genome shotgun (WGS) entry which is preliminary data.</text>
</comment>
<keyword evidence="2" id="KW-1185">Reference proteome</keyword>
<organism evidence="1 2">
    <name type="scientific">Puccinia sorghi</name>
    <dbReference type="NCBI Taxonomy" id="27349"/>
    <lineage>
        <taxon>Eukaryota</taxon>
        <taxon>Fungi</taxon>
        <taxon>Dikarya</taxon>
        <taxon>Basidiomycota</taxon>
        <taxon>Pucciniomycotina</taxon>
        <taxon>Pucciniomycetes</taxon>
        <taxon>Pucciniales</taxon>
        <taxon>Pucciniaceae</taxon>
        <taxon>Puccinia</taxon>
    </lineage>
</organism>
<proteinExistence type="predicted"/>
<dbReference type="OrthoDB" id="3264316at2759"/>
<dbReference type="AlphaFoldDB" id="A0A0L6UIA5"/>
<reference evidence="1 2" key="1">
    <citation type="submission" date="2015-08" db="EMBL/GenBank/DDBJ databases">
        <title>Next Generation Sequencing and Analysis of the Genome of Puccinia sorghi L Schw, the Causal Agent of Maize Common Rust.</title>
        <authorList>
            <person name="Rochi L."/>
            <person name="Burguener G."/>
            <person name="Darino M."/>
            <person name="Turjanski A."/>
            <person name="Kreff E."/>
            <person name="Dieguez M.J."/>
            <person name="Sacco F."/>
        </authorList>
    </citation>
    <scope>NUCLEOTIDE SEQUENCE [LARGE SCALE GENOMIC DNA]</scope>
    <source>
        <strain evidence="1 2">RO10H11247</strain>
    </source>
</reference>
<evidence type="ECO:0000313" key="2">
    <source>
        <dbReference type="Proteomes" id="UP000037035"/>
    </source>
</evidence>
<dbReference type="VEuPathDB" id="FungiDB:VP01_5771g1"/>